<name>A0A2N0R4L8_9GLOM</name>
<dbReference type="AlphaFoldDB" id="A0A2N0R4L8"/>
<reference evidence="1 2" key="2">
    <citation type="submission" date="2017-10" db="EMBL/GenBank/DDBJ databases">
        <title>Genome analyses suggest a sexual origin of heterokaryosis in a supposedly ancient asexual fungus.</title>
        <authorList>
            <person name="Corradi N."/>
            <person name="Sedzielewska K."/>
            <person name="Noel J."/>
            <person name="Charron P."/>
            <person name="Farinelli L."/>
            <person name="Marton T."/>
            <person name="Kruger M."/>
            <person name="Pelin A."/>
            <person name="Brachmann A."/>
            <person name="Corradi N."/>
        </authorList>
    </citation>
    <scope>NUCLEOTIDE SEQUENCE [LARGE SCALE GENOMIC DNA]</scope>
    <source>
        <strain evidence="1 2">A1</strain>
    </source>
</reference>
<evidence type="ECO:0000313" key="1">
    <source>
        <dbReference type="EMBL" id="PKC58247.1"/>
    </source>
</evidence>
<organism evidence="1 2">
    <name type="scientific">Rhizophagus irregularis</name>
    <dbReference type="NCBI Taxonomy" id="588596"/>
    <lineage>
        <taxon>Eukaryota</taxon>
        <taxon>Fungi</taxon>
        <taxon>Fungi incertae sedis</taxon>
        <taxon>Mucoromycota</taxon>
        <taxon>Glomeromycotina</taxon>
        <taxon>Glomeromycetes</taxon>
        <taxon>Glomerales</taxon>
        <taxon>Glomeraceae</taxon>
        <taxon>Rhizophagus</taxon>
    </lineage>
</organism>
<evidence type="ECO:0000313" key="2">
    <source>
        <dbReference type="Proteomes" id="UP000232688"/>
    </source>
</evidence>
<gene>
    <name evidence="1" type="ORF">RhiirA1_471270</name>
</gene>
<dbReference type="EMBL" id="LLXH01001592">
    <property type="protein sequence ID" value="PKC58247.1"/>
    <property type="molecule type" value="Genomic_DNA"/>
</dbReference>
<comment type="caution">
    <text evidence="1">The sequence shown here is derived from an EMBL/GenBank/DDBJ whole genome shotgun (WGS) entry which is preliminary data.</text>
</comment>
<accession>A0A2N0R4L8</accession>
<dbReference type="Proteomes" id="UP000232688">
    <property type="component" value="Unassembled WGS sequence"/>
</dbReference>
<proteinExistence type="predicted"/>
<reference evidence="1 2" key="1">
    <citation type="submission" date="2017-10" db="EMBL/GenBank/DDBJ databases">
        <title>Extensive intraspecific genome diversity in a model arbuscular mycorrhizal fungus.</title>
        <authorList>
            <person name="Chen E.C.H."/>
            <person name="Morin E."/>
            <person name="Baudet D."/>
            <person name="Noel J."/>
            <person name="Ndikumana S."/>
            <person name="Charron P."/>
            <person name="St-Onge C."/>
            <person name="Giorgi J."/>
            <person name="Grigoriev I.V."/>
            <person name="Roux C."/>
            <person name="Martin F.M."/>
            <person name="Corradi N."/>
        </authorList>
    </citation>
    <scope>NUCLEOTIDE SEQUENCE [LARGE SCALE GENOMIC DNA]</scope>
    <source>
        <strain evidence="1 2">A1</strain>
    </source>
</reference>
<protein>
    <submittedName>
        <fullName evidence="1">Uncharacterized protein</fullName>
    </submittedName>
</protein>
<sequence>MIERAYKIKNLLKTLSTYDTLFKRKVNMIDSDICARCEKEVKSWWHILKCECSEVTIRELILNAIVSFEENFIIKGMKYKRRTREWELLRGVFNTNTKVGNKVIFELLVYYYDQIRIQMRLKRSEEVTEIERKKGITKGDERMRIEGNDVDSNNIDLRSIENKKIEENNIKNQKK</sequence>
<dbReference type="VEuPathDB" id="FungiDB:RhiirA1_471270"/>